<evidence type="ECO:0000313" key="3">
    <source>
        <dbReference type="EMBL" id="KMO34253.1"/>
    </source>
</evidence>
<dbReference type="GO" id="GO:0004553">
    <property type="term" value="F:hydrolase activity, hydrolyzing O-glycosyl compounds"/>
    <property type="evidence" value="ECO:0007669"/>
    <property type="project" value="TreeGrafter"/>
</dbReference>
<sequence length="625" mass="68852">MTDRPIEDYAIIGDTCTTALVARDGSIDWLCWPCHDSPAVFLRLLDEDRGGACDLVLESLREMRRCYRPGTTILETTFVTATGTLRLTDFMPLHPLDEVPDEGPDGAPHGRIVRLVACEAGEVAGRFRVRPTFDYARDAAALEAREDGTVLCRRRSRAGAGSPEGVRVAASLPLAITGDRVEAAFSLRAGEGASLVLAHREDDDGDLSNAAASLAATQAYWEEWSGRCTYAGPHREMVLRSALVLKLLTHAPSGGIIAAATTSLPEAVPGTRNFDYRYVWMRDASFTVTAFVNLGYVREAAEFLRFLRDADQTRGRDLKLMYGINGRVPEEEILDHLRGWRGVSPVRIGNAASDQHQYDIYGEFLVALHAFLDAVDYDPPVKVNDHLAEALGHLTDHVIRCRHESDHGIWELRDETRQILHTKGMLWVALDRAVQIAQAVDVASPERVEEWRRIAAEIRAEYHEKGWSERVGAYTQAYGSDDLDAAVLRTVLFGAFDAHSPRVAATLDAVSAGLGDGDLLYRYRNGDGFEHPEATFAACAFWRVGCLALAGRTQEAEPLFARLLARGNDLGLFAEEIDAATGEQRGNVPQGFTHMAIINHAVRLDRAARHREAKTDEPCQWAVGA</sequence>
<dbReference type="InterPro" id="IPR011613">
    <property type="entry name" value="GH15-like"/>
</dbReference>
<feature type="domain" description="GH15-like" evidence="1">
    <location>
        <begin position="232"/>
        <end position="600"/>
    </location>
</feature>
<dbReference type="AlphaFoldDB" id="A0A0J6SLF5"/>
<dbReference type="InterPro" id="IPR008928">
    <property type="entry name" value="6-hairpin_glycosidase_sf"/>
</dbReference>
<keyword evidence="3" id="KW-0378">Hydrolase</keyword>
<dbReference type="Gene3D" id="1.50.10.10">
    <property type="match status" value="1"/>
</dbReference>
<feature type="domain" description="Trehalase-like N-terminal" evidence="2">
    <location>
        <begin position="4"/>
        <end position="149"/>
    </location>
</feature>
<protein>
    <submittedName>
        <fullName evidence="3">Glycoside hydrolase</fullName>
    </submittedName>
</protein>
<dbReference type="RefSeq" id="WP_048445845.1">
    <property type="nucleotide sequence ID" value="NZ_LABY01000137.1"/>
</dbReference>
<gene>
    <name evidence="3" type="ORF">VQ02_19380</name>
</gene>
<evidence type="ECO:0000259" key="1">
    <source>
        <dbReference type="Pfam" id="PF00723"/>
    </source>
</evidence>
<organism evidence="3 4">
    <name type="scientific">Methylobacterium variabile</name>
    <dbReference type="NCBI Taxonomy" id="298794"/>
    <lineage>
        <taxon>Bacteria</taxon>
        <taxon>Pseudomonadati</taxon>
        <taxon>Pseudomonadota</taxon>
        <taxon>Alphaproteobacteria</taxon>
        <taxon>Hyphomicrobiales</taxon>
        <taxon>Methylobacteriaceae</taxon>
        <taxon>Methylobacterium</taxon>
    </lineage>
</organism>
<dbReference type="InterPro" id="IPR045582">
    <property type="entry name" value="Trehalase-like_N"/>
</dbReference>
<dbReference type="PANTHER" id="PTHR31616">
    <property type="entry name" value="TREHALASE"/>
    <property type="match status" value="1"/>
</dbReference>
<dbReference type="InterPro" id="IPR012341">
    <property type="entry name" value="6hp_glycosidase-like_sf"/>
</dbReference>
<accession>A0A0J6SLF5</accession>
<evidence type="ECO:0000259" key="2">
    <source>
        <dbReference type="Pfam" id="PF19291"/>
    </source>
</evidence>
<dbReference type="PATRIC" id="fig|298794.3.peg.1178"/>
<dbReference type="Pfam" id="PF00723">
    <property type="entry name" value="Glyco_hydro_15"/>
    <property type="match status" value="1"/>
</dbReference>
<evidence type="ECO:0000313" key="4">
    <source>
        <dbReference type="Proteomes" id="UP000035955"/>
    </source>
</evidence>
<dbReference type="Proteomes" id="UP000035955">
    <property type="component" value="Unassembled WGS sequence"/>
</dbReference>
<name>A0A0J6SLF5_9HYPH</name>
<comment type="caution">
    <text evidence="3">The sequence shown here is derived from an EMBL/GenBank/DDBJ whole genome shotgun (WGS) entry which is preliminary data.</text>
</comment>
<dbReference type="GO" id="GO:0005975">
    <property type="term" value="P:carbohydrate metabolic process"/>
    <property type="evidence" value="ECO:0007669"/>
    <property type="project" value="InterPro"/>
</dbReference>
<dbReference type="PANTHER" id="PTHR31616:SF0">
    <property type="entry name" value="GLUCAN 1,4-ALPHA-GLUCOSIDASE"/>
    <property type="match status" value="1"/>
</dbReference>
<reference evidence="3 4" key="1">
    <citation type="submission" date="2015-03" db="EMBL/GenBank/DDBJ databases">
        <title>Genome sequencing of Methylobacterium variabile DSM 16961.</title>
        <authorList>
            <person name="Chaudhry V."/>
            <person name="Patil P.B."/>
        </authorList>
    </citation>
    <scope>NUCLEOTIDE SEQUENCE [LARGE SCALE GENOMIC DNA]</scope>
    <source>
        <strain evidence="3 4">DSM 16961</strain>
    </source>
</reference>
<proteinExistence type="predicted"/>
<dbReference type="SUPFAM" id="SSF48208">
    <property type="entry name" value="Six-hairpin glycosidases"/>
    <property type="match status" value="1"/>
</dbReference>
<keyword evidence="4" id="KW-1185">Reference proteome</keyword>
<dbReference type="Pfam" id="PF19291">
    <property type="entry name" value="TREH_N"/>
    <property type="match status" value="1"/>
</dbReference>
<dbReference type="OrthoDB" id="3902805at2"/>
<dbReference type="EMBL" id="LABY01000137">
    <property type="protein sequence ID" value="KMO34253.1"/>
    <property type="molecule type" value="Genomic_DNA"/>
</dbReference>